<organism evidence="3 4">
    <name type="scientific">Aquibium pacificus</name>
    <dbReference type="NCBI Taxonomy" id="3153579"/>
    <lineage>
        <taxon>Bacteria</taxon>
        <taxon>Pseudomonadati</taxon>
        <taxon>Pseudomonadota</taxon>
        <taxon>Alphaproteobacteria</taxon>
        <taxon>Hyphomicrobiales</taxon>
        <taxon>Phyllobacteriaceae</taxon>
        <taxon>Aquibium</taxon>
    </lineage>
</organism>
<dbReference type="InterPro" id="IPR018389">
    <property type="entry name" value="DctP_fam"/>
</dbReference>
<proteinExistence type="predicted"/>
<dbReference type="PANTHER" id="PTHR33376">
    <property type="match status" value="1"/>
</dbReference>
<accession>A0ABV3SUI9</accession>
<dbReference type="Gene3D" id="3.40.190.10">
    <property type="entry name" value="Periplasmic binding protein-like II"/>
    <property type="match status" value="1"/>
</dbReference>
<dbReference type="InterPro" id="IPR026289">
    <property type="entry name" value="SBP_TakP-like"/>
</dbReference>
<evidence type="ECO:0000256" key="1">
    <source>
        <dbReference type="ARBA" id="ARBA00022729"/>
    </source>
</evidence>
<keyword evidence="4" id="KW-1185">Reference proteome</keyword>
<comment type="caution">
    <text evidence="3">The sequence shown here is derived from an EMBL/GenBank/DDBJ whole genome shotgun (WGS) entry which is preliminary data.</text>
</comment>
<protein>
    <submittedName>
        <fullName evidence="3">TRAP transporter substrate-binding protein DctP</fullName>
    </submittedName>
</protein>
<dbReference type="InterPro" id="IPR038404">
    <property type="entry name" value="TRAP_DctP_sf"/>
</dbReference>
<dbReference type="PIRSF" id="PIRSF039026">
    <property type="entry name" value="SiaP"/>
    <property type="match status" value="1"/>
</dbReference>
<name>A0ABV3SUI9_9HYPH</name>
<dbReference type="Proteomes" id="UP001556692">
    <property type="component" value="Unassembled WGS sequence"/>
</dbReference>
<gene>
    <name evidence="3" type="primary">dctP</name>
    <name evidence="3" type="ORF">ABGN05_28285</name>
</gene>
<keyword evidence="1 2" id="KW-0732">Signal</keyword>
<feature type="chain" id="PRO_5047183463" evidence="2">
    <location>
        <begin position="37"/>
        <end position="366"/>
    </location>
</feature>
<reference evidence="3 4" key="1">
    <citation type="submission" date="2024-05" db="EMBL/GenBank/DDBJ databases">
        <authorList>
            <person name="Jiang F."/>
        </authorList>
    </citation>
    <scope>NUCLEOTIDE SEQUENCE [LARGE SCALE GENOMIC DNA]</scope>
    <source>
        <strain evidence="3 4">LZ166</strain>
    </source>
</reference>
<feature type="signal peptide" evidence="2">
    <location>
        <begin position="1"/>
        <end position="36"/>
    </location>
</feature>
<evidence type="ECO:0000256" key="2">
    <source>
        <dbReference type="SAM" id="SignalP"/>
    </source>
</evidence>
<sequence>MNILGILRDGTGKMAVGASVAAFVAATCLAALPARADDVTWTMATHAGGHWLEHGAQGFADKVALYTEGRVKINVAQPGALGSPLTTTQTVKDGIAEAATTWGGHVQGIDKTGAIVGGWPGGLRPEEWFFWVYEDGGLDLIKQWRMEKFGVVSIPCDTGETEIFLHSHKPVRTIEDFKGLRVRTSGAWAEIAAKLGASTVVIPGDEAFSALERGVVDALEWAGPGQNFKSAFHTIAKYIITPGVHYASGLTECIINKDAWDKLSEHDKVMVEVAGRLNLYESYARYGELDIAGWAKLKEAAASGNNEFIKLDDSFIAAAQKASNDWADEQAGNNEWFKKVLESQRATLDKLETWDEFRLPIGGVRE</sequence>
<dbReference type="RefSeq" id="WP_367957412.1">
    <property type="nucleotide sequence ID" value="NZ_JBDPGJ010000010.1"/>
</dbReference>
<dbReference type="Pfam" id="PF03480">
    <property type="entry name" value="DctP"/>
    <property type="match status" value="1"/>
</dbReference>
<evidence type="ECO:0000313" key="3">
    <source>
        <dbReference type="EMBL" id="MEX0409546.1"/>
    </source>
</evidence>
<dbReference type="EMBL" id="JBDPGJ010000010">
    <property type="protein sequence ID" value="MEX0409546.1"/>
    <property type="molecule type" value="Genomic_DNA"/>
</dbReference>
<dbReference type="Gene3D" id="3.40.190.170">
    <property type="entry name" value="Bacterial extracellular solute-binding protein, family 7"/>
    <property type="match status" value="1"/>
</dbReference>
<dbReference type="NCBIfam" id="NF037995">
    <property type="entry name" value="TRAP_S1"/>
    <property type="match status" value="1"/>
</dbReference>
<dbReference type="PANTHER" id="PTHR33376:SF5">
    <property type="entry name" value="EXTRACYTOPLASMIC SOLUTE RECEPTOR PROTEIN"/>
    <property type="match status" value="1"/>
</dbReference>
<evidence type="ECO:0000313" key="4">
    <source>
        <dbReference type="Proteomes" id="UP001556692"/>
    </source>
</evidence>